<dbReference type="GO" id="GO:0005743">
    <property type="term" value="C:mitochondrial inner membrane"/>
    <property type="evidence" value="ECO:0007669"/>
    <property type="project" value="UniProtKB-SubCell"/>
</dbReference>
<accession>A0A2H9TGM9</accession>
<keyword evidence="5 9" id="KW-0809">Transit peptide</keyword>
<dbReference type="EMBL" id="MTSL01000205">
    <property type="protein sequence ID" value="PJF16875.1"/>
    <property type="molecule type" value="Genomic_DNA"/>
</dbReference>
<dbReference type="STRING" id="1246581.A0A2H9TGM9"/>
<dbReference type="OrthoDB" id="3089at2759"/>
<dbReference type="Proteomes" id="UP000240830">
    <property type="component" value="Unassembled WGS sequence"/>
</dbReference>
<gene>
    <name evidence="10" type="ORF">PSACC_03323</name>
</gene>
<evidence type="ECO:0000256" key="6">
    <source>
        <dbReference type="ARBA" id="ARBA00022982"/>
    </source>
</evidence>
<dbReference type="InterPro" id="IPR006885">
    <property type="entry name" value="NADH_UbQ_FeS_4_mit-like"/>
</dbReference>
<evidence type="ECO:0000256" key="1">
    <source>
        <dbReference type="ARBA" id="ARBA00005882"/>
    </source>
</evidence>
<protein>
    <recommendedName>
        <fullName evidence="9">NADH dehydrogenase [ubiquinone] iron-sulfur protein 4, mitochondrial</fullName>
    </recommendedName>
</protein>
<dbReference type="Pfam" id="PF04800">
    <property type="entry name" value="NDUS4"/>
    <property type="match status" value="1"/>
</dbReference>
<evidence type="ECO:0000256" key="8">
    <source>
        <dbReference type="ARBA" id="ARBA00023136"/>
    </source>
</evidence>
<keyword evidence="8 9" id="KW-0472">Membrane</keyword>
<evidence type="ECO:0000256" key="7">
    <source>
        <dbReference type="ARBA" id="ARBA00023128"/>
    </source>
</evidence>
<keyword evidence="4 9" id="KW-0999">Mitochondrion inner membrane</keyword>
<sequence>MPPQHKLFALLRRFSTRNVAPVAVPEVRVNAAASTPPGLTARRVYIYQPARNAMQSGLLHTSAWRLDFDNEQARWENPLMGWTSSRDAMQGVSLKFDSEADAVRFAERQGWQYAVRSGEETHWRHKSYAANFAYSPAPLKLIRTK</sequence>
<keyword evidence="7 9" id="KW-0496">Mitochondrion</keyword>
<name>A0A2H9TGM9_9FUNG</name>
<evidence type="ECO:0000256" key="3">
    <source>
        <dbReference type="ARBA" id="ARBA00022660"/>
    </source>
</evidence>
<evidence type="ECO:0000256" key="2">
    <source>
        <dbReference type="ARBA" id="ARBA00022448"/>
    </source>
</evidence>
<keyword evidence="3 9" id="KW-0679">Respiratory chain</keyword>
<keyword evidence="6 9" id="KW-0249">Electron transport</keyword>
<reference evidence="10 11" key="1">
    <citation type="submission" date="2016-10" db="EMBL/GenBank/DDBJ databases">
        <title>The genome of Paramicrosporidium saccamoebae is the missing link in understanding Cryptomycota and Microsporidia evolution.</title>
        <authorList>
            <person name="Quandt C.A."/>
            <person name="Beaudet D."/>
            <person name="Corsaro D."/>
            <person name="Michel R."/>
            <person name="Corradi N."/>
            <person name="James T."/>
        </authorList>
    </citation>
    <scope>NUCLEOTIDE SEQUENCE [LARGE SCALE GENOMIC DNA]</scope>
    <source>
        <strain evidence="10 11">KSL3</strain>
    </source>
</reference>
<evidence type="ECO:0000313" key="11">
    <source>
        <dbReference type="Proteomes" id="UP000240830"/>
    </source>
</evidence>
<dbReference type="InterPro" id="IPR038532">
    <property type="entry name" value="NDUFS4-like_sf"/>
</dbReference>
<comment type="function">
    <text evidence="9">Accessory subunit of the mitochondrial membrane respiratory chain NADH dehydrogenase (Complex I), that is believed not to be involved in catalysis. Complex I functions in the transfer of electrons from NADH to the respiratory chain. The immediate electron acceptor for the enzyme is believed to be ubiquinone.</text>
</comment>
<proteinExistence type="inferred from homology"/>
<dbReference type="AlphaFoldDB" id="A0A2H9TGM9"/>
<organism evidence="10 11">
    <name type="scientific">Paramicrosporidium saccamoebae</name>
    <dbReference type="NCBI Taxonomy" id="1246581"/>
    <lineage>
        <taxon>Eukaryota</taxon>
        <taxon>Fungi</taxon>
        <taxon>Fungi incertae sedis</taxon>
        <taxon>Cryptomycota</taxon>
        <taxon>Cryptomycota incertae sedis</taxon>
        <taxon>Paramicrosporidium</taxon>
    </lineage>
</organism>
<dbReference type="GO" id="GO:0022900">
    <property type="term" value="P:electron transport chain"/>
    <property type="evidence" value="ECO:0007669"/>
    <property type="project" value="InterPro"/>
</dbReference>
<comment type="subcellular location">
    <subcellularLocation>
        <location evidence="9">Mitochondrion inner membrane</location>
        <topology evidence="9">Peripheral membrane protein</topology>
        <orientation evidence="9">Matrix side</orientation>
    </subcellularLocation>
</comment>
<dbReference type="Gene3D" id="3.30.160.190">
    <property type="entry name" value="atu1810 like domain"/>
    <property type="match status" value="1"/>
</dbReference>
<evidence type="ECO:0000313" key="10">
    <source>
        <dbReference type="EMBL" id="PJF16875.1"/>
    </source>
</evidence>
<dbReference type="PANTHER" id="PTHR12219">
    <property type="entry name" value="NADH-UBIQUINONE OXIDOREDUCTASE"/>
    <property type="match status" value="1"/>
</dbReference>
<evidence type="ECO:0000256" key="9">
    <source>
        <dbReference type="RuleBase" id="RU367010"/>
    </source>
</evidence>
<evidence type="ECO:0000256" key="4">
    <source>
        <dbReference type="ARBA" id="ARBA00022792"/>
    </source>
</evidence>
<keyword evidence="2 9" id="KW-0813">Transport</keyword>
<comment type="caution">
    <text evidence="10">The sequence shown here is derived from an EMBL/GenBank/DDBJ whole genome shotgun (WGS) entry which is preliminary data.</text>
</comment>
<comment type="similarity">
    <text evidence="1 9">Belongs to the complex I NDUFS4 subunit family.</text>
</comment>
<evidence type="ECO:0000256" key="5">
    <source>
        <dbReference type="ARBA" id="ARBA00022946"/>
    </source>
</evidence>
<keyword evidence="11" id="KW-1185">Reference proteome</keyword>
<dbReference type="PANTHER" id="PTHR12219:SF8">
    <property type="entry name" value="NADH DEHYDROGENASE [UBIQUINONE] IRON-SULFUR PROTEIN 4, MITOCHONDRIAL"/>
    <property type="match status" value="1"/>
</dbReference>
<dbReference type="FunFam" id="3.30.160.190:FF:000001">
    <property type="entry name" value="NADH-ubiquinone oxidoreductase 21 kDa subunit mitochondrial"/>
    <property type="match status" value="1"/>
</dbReference>